<accession>A0A1H1AVX0</accession>
<proteinExistence type="predicted"/>
<protein>
    <submittedName>
        <fullName evidence="2">Uncharacterized protein</fullName>
    </submittedName>
</protein>
<organism evidence="2 3">
    <name type="scientific">Paraburkholderia fungorum</name>
    <dbReference type="NCBI Taxonomy" id="134537"/>
    <lineage>
        <taxon>Bacteria</taxon>
        <taxon>Pseudomonadati</taxon>
        <taxon>Pseudomonadota</taxon>
        <taxon>Betaproteobacteria</taxon>
        <taxon>Burkholderiales</taxon>
        <taxon>Burkholderiaceae</taxon>
        <taxon>Paraburkholderia</taxon>
    </lineage>
</organism>
<reference evidence="3" key="1">
    <citation type="submission" date="2016-10" db="EMBL/GenBank/DDBJ databases">
        <authorList>
            <person name="Varghese N."/>
        </authorList>
    </citation>
    <scope>NUCLEOTIDE SEQUENCE [LARGE SCALE GENOMIC DNA]</scope>
    <source>
        <strain evidence="3">GAS106B</strain>
    </source>
</reference>
<sequence>MSIRLRVKCRPWSGMPFAHFSIGLRMLGCGSVALNMRYVKRSFSFVLDQAHHKSQKFPPRAQSASTITPNHTRQ</sequence>
<evidence type="ECO:0000313" key="2">
    <source>
        <dbReference type="EMBL" id="SDQ43827.1"/>
    </source>
</evidence>
<feature type="compositionally biased region" description="Polar residues" evidence="1">
    <location>
        <begin position="62"/>
        <end position="74"/>
    </location>
</feature>
<evidence type="ECO:0000313" key="3">
    <source>
        <dbReference type="Proteomes" id="UP000183487"/>
    </source>
</evidence>
<evidence type="ECO:0000256" key="1">
    <source>
        <dbReference type="SAM" id="MobiDB-lite"/>
    </source>
</evidence>
<dbReference type="AlphaFoldDB" id="A0A1H1AVX0"/>
<name>A0A1H1AVX0_9BURK</name>
<dbReference type="EMBL" id="FNKP01000001">
    <property type="protein sequence ID" value="SDQ43827.1"/>
    <property type="molecule type" value="Genomic_DNA"/>
</dbReference>
<keyword evidence="3" id="KW-1185">Reference proteome</keyword>
<dbReference type="Proteomes" id="UP000183487">
    <property type="component" value="Unassembled WGS sequence"/>
</dbReference>
<feature type="region of interest" description="Disordered" evidence="1">
    <location>
        <begin position="52"/>
        <end position="74"/>
    </location>
</feature>
<gene>
    <name evidence="2" type="ORF">SAMN05443245_1379</name>
</gene>